<proteinExistence type="predicted"/>
<sequence length="137" mass="14921">MFRSFVTLDVLTRRGDSRFWHLAHANGTWGTWTRISGELPIQGQPDAIGASEDSLDVLAWGQDGEMLHKKLNSSSGAWTPEHGFEVRTDTKLSGPPKTMRGAPGQNQVFACSDCNELVWKGLASSADVVLVAQAPRV</sequence>
<evidence type="ECO:0000313" key="3">
    <source>
        <dbReference type="Proteomes" id="UP001295740"/>
    </source>
</evidence>
<protein>
    <submittedName>
        <fullName evidence="2">Uu.00g085530.m01.CDS01</fullName>
    </submittedName>
</protein>
<dbReference type="SUPFAM" id="SSF89372">
    <property type="entry name" value="Fucose-specific lectin"/>
    <property type="match status" value="1"/>
</dbReference>
<feature type="domain" description="PLL-like beta propeller" evidence="1">
    <location>
        <begin position="8"/>
        <end position="119"/>
    </location>
</feature>
<dbReference type="Gene3D" id="2.120.10.70">
    <property type="entry name" value="Fucose-specific lectin"/>
    <property type="match status" value="1"/>
</dbReference>
<dbReference type="AlphaFoldDB" id="A0AAI8YJU4"/>
<organism evidence="2 3">
    <name type="scientific">Anthostomella pinea</name>
    <dbReference type="NCBI Taxonomy" id="933095"/>
    <lineage>
        <taxon>Eukaryota</taxon>
        <taxon>Fungi</taxon>
        <taxon>Dikarya</taxon>
        <taxon>Ascomycota</taxon>
        <taxon>Pezizomycotina</taxon>
        <taxon>Sordariomycetes</taxon>
        <taxon>Xylariomycetidae</taxon>
        <taxon>Xylariales</taxon>
        <taxon>Xylariaceae</taxon>
        <taxon>Anthostomella</taxon>
    </lineage>
</organism>
<reference evidence="2" key="1">
    <citation type="submission" date="2023-10" db="EMBL/GenBank/DDBJ databases">
        <authorList>
            <person name="Hackl T."/>
        </authorList>
    </citation>
    <scope>NUCLEOTIDE SEQUENCE</scope>
</reference>
<name>A0AAI8YJU4_9PEZI</name>
<evidence type="ECO:0000259" key="1">
    <source>
        <dbReference type="Pfam" id="PF26607"/>
    </source>
</evidence>
<dbReference type="InterPro" id="IPR058502">
    <property type="entry name" value="PLL-like_beta-prop"/>
</dbReference>
<keyword evidence="3" id="KW-1185">Reference proteome</keyword>
<accession>A0AAI8YJU4</accession>
<dbReference type="Proteomes" id="UP001295740">
    <property type="component" value="Unassembled WGS sequence"/>
</dbReference>
<dbReference type="Pfam" id="PF26607">
    <property type="entry name" value="DUF8189"/>
    <property type="match status" value="1"/>
</dbReference>
<evidence type="ECO:0000313" key="2">
    <source>
        <dbReference type="EMBL" id="CAJ2507367.1"/>
    </source>
</evidence>
<gene>
    <name evidence="2" type="ORF">KHLLAP_LOCUS7835</name>
</gene>
<comment type="caution">
    <text evidence="2">The sequence shown here is derived from an EMBL/GenBank/DDBJ whole genome shotgun (WGS) entry which is preliminary data.</text>
</comment>
<dbReference type="EMBL" id="CAUWAG010000010">
    <property type="protein sequence ID" value="CAJ2507367.1"/>
    <property type="molecule type" value="Genomic_DNA"/>
</dbReference>